<evidence type="ECO:0000313" key="2">
    <source>
        <dbReference type="Proteomes" id="UP000060699"/>
    </source>
</evidence>
<gene>
    <name evidence="1" type="ORF">RD2015_4330</name>
</gene>
<keyword evidence="2" id="KW-1185">Reference proteome</keyword>
<dbReference type="KEGG" id="rdp:RD2015_4330"/>
<sequence length="328" mass="34634">MLISPPLAQVLAAGRRQFNQRVEETRRRTPGFDGAAFSAFLQHQLDPLVSAVHAVTPARTAAVTLAAYDIALVLCTQGLAGPGARLPLLNDTWRTLMPRLASLIAEQPHDLLGALSNAAVHLGTVEGARPAEWVALMAGLGPRCDTPAQLLALGQVLAWRAGLAHFRNGALRAAAALPEPLQREALLVPPDTAPDVWRGRLEATPWAGPVARPDGWTLGDFTGFGGRFATPPELRVADAGVLVRSGGRHFMAVADACGAVLMASTAHAFDQGQAPQRPASVRLRGSTLLWADRELALDLPEEGLVLASTAHTLAVASPYSHALRLVPL</sequence>
<organism evidence="1 2">
    <name type="scientific">Roseateles depolymerans</name>
    <dbReference type="NCBI Taxonomy" id="76731"/>
    <lineage>
        <taxon>Bacteria</taxon>
        <taxon>Pseudomonadati</taxon>
        <taxon>Pseudomonadota</taxon>
        <taxon>Betaproteobacteria</taxon>
        <taxon>Burkholderiales</taxon>
        <taxon>Sphaerotilaceae</taxon>
        <taxon>Roseateles</taxon>
    </lineage>
</organism>
<dbReference type="RefSeq" id="WP_083525883.1">
    <property type="nucleotide sequence ID" value="NZ_CP013729.1"/>
</dbReference>
<dbReference type="STRING" id="76731.RD2015_4330"/>
<name>A0A0U3E607_9BURK</name>
<proteinExistence type="predicted"/>
<protein>
    <submittedName>
        <fullName evidence="1">Uncharacterized protein</fullName>
    </submittedName>
</protein>
<dbReference type="EMBL" id="CP013729">
    <property type="protein sequence ID" value="ALV08773.1"/>
    <property type="molecule type" value="Genomic_DNA"/>
</dbReference>
<evidence type="ECO:0000313" key="1">
    <source>
        <dbReference type="EMBL" id="ALV08773.1"/>
    </source>
</evidence>
<dbReference type="Proteomes" id="UP000060699">
    <property type="component" value="Chromosome"/>
</dbReference>
<reference evidence="1 2" key="1">
    <citation type="submission" date="2015-12" db="EMBL/GenBank/DDBJ databases">
        <title>Complete genome of Roseateles depolymerans KCTC 42856.</title>
        <authorList>
            <person name="Kim K.M."/>
        </authorList>
    </citation>
    <scope>NUCLEOTIDE SEQUENCE [LARGE SCALE GENOMIC DNA]</scope>
    <source>
        <strain evidence="1 2">KCTC 42856</strain>
    </source>
</reference>
<accession>A0A0U3E607</accession>
<dbReference type="AlphaFoldDB" id="A0A0U3E607"/>